<proteinExistence type="predicted"/>
<dbReference type="Proteomes" id="UP000830116">
    <property type="component" value="Chromosome"/>
</dbReference>
<keyword evidence="1" id="KW-0732">Signal</keyword>
<sequence>MIKLLISLVAILCSAQVLAQGKGSSKLKPLYFQADKNNLQVLPQRFEYTLIDDDRLKVGDILIDTTQVTFQIEPSGDKEGTFRIHFTWPAGLIKDGELAIKNNSGKAIFNAIATKKELKITQGQKKAEEEHLRSEIATFTVEGVEANLVNDMKYFPFMVFCIYKESEETRLYLCSKELYLSSQQGQMVVKSRSATKRSAQIEINGKVVGNQGIIYLNDRSETVAFKAQTQTGAFLEVETRKKDVDFKDLVVSEDNTKIILTATGAEPVDETKVKKLSETDWQIALPKDRPVLYLKGEGDIPMRQEFYVRGNLPREKSRPFLSPRSASRTYSSSLTFNGITPEGVQVRPVEKDTAAKVEPTKKNQFQWTIRDIPAGAESRRYLMVTSDNNEFQVGYDVFRGHPMSISLGLHYQTPAAVAFAEIEYQWWFENFLMINADWSRFRFGISLERDQQVIEKSGEGKIDFTTVHLNWRAKPGFNLSESTWGLSFPLQMLQAEGVSSTAYGVGAFLLKKPHRWLKPLMHWTEVKFDYLLGSTGDFKVTSAYILRAQGYWQASNQLYWRYGLDLSSYKFDPSSGTEEMQIGLNGGALWKF</sequence>
<organism evidence="2 3">
    <name type="scientific">Bdellovibrio reynosensis</name>
    <dbReference type="NCBI Taxonomy" id="2835041"/>
    <lineage>
        <taxon>Bacteria</taxon>
        <taxon>Pseudomonadati</taxon>
        <taxon>Bdellovibrionota</taxon>
        <taxon>Bdellovibrionia</taxon>
        <taxon>Bdellovibrionales</taxon>
        <taxon>Pseudobdellovibrionaceae</taxon>
        <taxon>Bdellovibrio</taxon>
    </lineage>
</organism>
<name>A0ABY4C9R4_9BACT</name>
<reference evidence="2" key="1">
    <citation type="submission" date="2022-03" db="EMBL/GenBank/DDBJ databases">
        <title>Genome Identification and Characterization of new species Bdellovibrio reynosense LBG001 sp. nov. from a Mexico soil sample.</title>
        <authorList>
            <person name="Camilli A."/>
            <person name="Ajao Y."/>
            <person name="Guo X."/>
        </authorList>
    </citation>
    <scope>NUCLEOTIDE SEQUENCE</scope>
    <source>
        <strain evidence="2">LBG001</strain>
    </source>
</reference>
<protein>
    <submittedName>
        <fullName evidence="2">Uncharacterized protein</fullName>
    </submittedName>
</protein>
<feature type="signal peptide" evidence="1">
    <location>
        <begin position="1"/>
        <end position="19"/>
    </location>
</feature>
<gene>
    <name evidence="2" type="ORF">MNR06_01880</name>
</gene>
<evidence type="ECO:0000313" key="3">
    <source>
        <dbReference type="Proteomes" id="UP000830116"/>
    </source>
</evidence>
<dbReference type="EMBL" id="CP093442">
    <property type="protein sequence ID" value="UOF01702.1"/>
    <property type="molecule type" value="Genomic_DNA"/>
</dbReference>
<evidence type="ECO:0000313" key="2">
    <source>
        <dbReference type="EMBL" id="UOF01702.1"/>
    </source>
</evidence>
<keyword evidence="3" id="KW-1185">Reference proteome</keyword>
<feature type="chain" id="PRO_5045974968" evidence="1">
    <location>
        <begin position="20"/>
        <end position="592"/>
    </location>
</feature>
<accession>A0ABY4C9R4</accession>
<dbReference type="RefSeq" id="WP_243538306.1">
    <property type="nucleotide sequence ID" value="NZ_CP093442.1"/>
</dbReference>
<evidence type="ECO:0000256" key="1">
    <source>
        <dbReference type="SAM" id="SignalP"/>
    </source>
</evidence>